<feature type="domain" description="GAPS4 PD-(D/E)XK nuclease" evidence="1">
    <location>
        <begin position="1"/>
        <end position="158"/>
    </location>
</feature>
<evidence type="ECO:0000259" key="1">
    <source>
        <dbReference type="Pfam" id="PF26115"/>
    </source>
</evidence>
<organism evidence="2 3">
    <name type="scientific">Litoribacter ruber</name>
    <dbReference type="NCBI Taxonomy" id="702568"/>
    <lineage>
        <taxon>Bacteria</taxon>
        <taxon>Pseudomonadati</taxon>
        <taxon>Bacteroidota</taxon>
        <taxon>Cytophagia</taxon>
        <taxon>Cytophagales</taxon>
        <taxon>Cyclobacteriaceae</taxon>
        <taxon>Litoribacter</taxon>
    </lineage>
</organism>
<protein>
    <recommendedName>
        <fullName evidence="1">GAPS4 PD-(D/E)XK nuclease domain-containing protein</fullName>
    </recommendedName>
</protein>
<proteinExistence type="predicted"/>
<dbReference type="RefSeq" id="WP_213946518.1">
    <property type="nucleotide sequence ID" value="NZ_JAHCMY010000016.1"/>
</dbReference>
<evidence type="ECO:0000313" key="2">
    <source>
        <dbReference type="EMBL" id="MBS9525659.1"/>
    </source>
</evidence>
<dbReference type="InterPro" id="IPR058873">
    <property type="entry name" value="PDDEXK_GAPS4"/>
</dbReference>
<comment type="caution">
    <text evidence="2">The sequence shown here is derived from an EMBL/GenBank/DDBJ whole genome shotgun (WGS) entry which is preliminary data.</text>
</comment>
<dbReference type="Proteomes" id="UP001319104">
    <property type="component" value="Unassembled WGS sequence"/>
</dbReference>
<sequence length="304" mass="35341">MAEDQGVNGDIWNKEAVSLLKEFGWISIGDNNIDIKGIDKKKHGIDTLIKYEGNLFNRLPQGFFLEAKRYETKNFKAVNFRDWVNTLDNKIRLLRGSIEMEEQFPDFSNSDARNGIIMIWFADVANYNEDKLKKALKSISPKNPSGLTRPSRIFVLDNYHILRLCSLKNSIENIESKKEGFKNFKFYYPSVGNNSNPIFRSNSLSIEYMFSKFILGEAIYGANKEVKIVFFFGNPIIQNFKLLKDCLLNLNFIDSDKDLILFLYKRDDNQFRKIRPDVENLFSSTSFSIRQMDILADLPSWIKN</sequence>
<gene>
    <name evidence="2" type="ORF">KI659_16695</name>
</gene>
<dbReference type="EMBL" id="JAHCMY010000016">
    <property type="protein sequence ID" value="MBS9525659.1"/>
    <property type="molecule type" value="Genomic_DNA"/>
</dbReference>
<keyword evidence="3" id="KW-1185">Reference proteome</keyword>
<dbReference type="AlphaFoldDB" id="A0AAP2CL10"/>
<evidence type="ECO:0000313" key="3">
    <source>
        <dbReference type="Proteomes" id="UP001319104"/>
    </source>
</evidence>
<dbReference type="Pfam" id="PF26115">
    <property type="entry name" value="PDDEXK_GAPS4"/>
    <property type="match status" value="1"/>
</dbReference>
<accession>A0AAP2CL10</accession>
<name>A0AAP2CL10_9BACT</name>
<reference evidence="2 3" key="1">
    <citation type="submission" date="2021-05" db="EMBL/GenBank/DDBJ databases">
        <authorList>
            <person name="Zhang Z.D."/>
            <person name="Osman G."/>
        </authorList>
    </citation>
    <scope>NUCLEOTIDE SEQUENCE [LARGE SCALE GENOMIC DNA]</scope>
    <source>
        <strain evidence="2 3">KCTC 32217</strain>
    </source>
</reference>